<accession>A0A9P3YUH1</accession>
<name>A0A9P3YUH1_CLODI</name>
<protein>
    <submittedName>
        <fullName evidence="1">Helix-turn-helix domain-containing protein</fullName>
    </submittedName>
</protein>
<proteinExistence type="predicted"/>
<gene>
    <name evidence="1" type="ORF">KRQ00_004067</name>
</gene>
<evidence type="ECO:0000313" key="2">
    <source>
        <dbReference type="Proteomes" id="UP000879542"/>
    </source>
</evidence>
<reference evidence="1" key="2">
    <citation type="submission" date="2021-06" db="EMBL/GenBank/DDBJ databases">
        <authorList>
            <consortium name="NCBI Pathogen Detection Project"/>
        </authorList>
    </citation>
    <scope>NUCLEOTIDE SEQUENCE</scope>
    <source>
        <strain evidence="1">Clostridioides</strain>
    </source>
</reference>
<organism evidence="1 2">
    <name type="scientific">Clostridioides difficile</name>
    <name type="common">Peptoclostridium difficile</name>
    <dbReference type="NCBI Taxonomy" id="1496"/>
    <lineage>
        <taxon>Bacteria</taxon>
        <taxon>Bacillati</taxon>
        <taxon>Bacillota</taxon>
        <taxon>Clostridia</taxon>
        <taxon>Peptostreptococcales</taxon>
        <taxon>Peptostreptococcaceae</taxon>
        <taxon>Clostridioides</taxon>
    </lineage>
</organism>
<reference evidence="1" key="1">
    <citation type="journal article" date="2018" name="Genome Biol.">
        <title>SKESA: strategic k-mer extension for scrupulous assemblies.</title>
        <authorList>
            <person name="Souvorov A."/>
            <person name="Agarwala R."/>
            <person name="Lipman D.J."/>
        </authorList>
    </citation>
    <scope>NUCLEOTIDE SEQUENCE</scope>
    <source>
        <strain evidence="1">Clostridioides</strain>
    </source>
</reference>
<sequence length="123" mass="14398">MSVALQFIDTKDLVQELMQRDDTTDIIKMFLDREKIKRMDLVTVKEFREYLKVSDATARNMIREAMAQNHYTVIPLGSSYRIDLISFEEYVMKNAMKDRDVMKKKKGGDLVECKSTDSLYTVL</sequence>
<comment type="caution">
    <text evidence="1">The sequence shown here is derived from an EMBL/GenBank/DDBJ whole genome shotgun (WGS) entry which is preliminary data.</text>
</comment>
<dbReference type="EMBL" id="DAEQIJ010000049">
    <property type="protein sequence ID" value="HBH2622235.1"/>
    <property type="molecule type" value="Genomic_DNA"/>
</dbReference>
<evidence type="ECO:0000313" key="1">
    <source>
        <dbReference type="EMBL" id="HBH2622235.1"/>
    </source>
</evidence>
<dbReference type="Proteomes" id="UP000879542">
    <property type="component" value="Unassembled WGS sequence"/>
</dbReference>
<dbReference type="AlphaFoldDB" id="A0A9P3YUH1"/>